<dbReference type="GO" id="GO:0016491">
    <property type="term" value="F:oxidoreductase activity"/>
    <property type="evidence" value="ECO:0007669"/>
    <property type="project" value="UniProtKB-KW"/>
</dbReference>
<dbReference type="Gene3D" id="3.40.50.720">
    <property type="entry name" value="NAD(P)-binding Rossmann-like Domain"/>
    <property type="match status" value="1"/>
</dbReference>
<evidence type="ECO:0000256" key="2">
    <source>
        <dbReference type="ARBA" id="ARBA00023002"/>
    </source>
</evidence>
<dbReference type="SUPFAM" id="SSF51735">
    <property type="entry name" value="NAD(P)-binding Rossmann-fold domains"/>
    <property type="match status" value="1"/>
</dbReference>
<protein>
    <submittedName>
        <fullName evidence="4">SDR family NAD(P)-dependent oxidoreductase</fullName>
    </submittedName>
</protein>
<dbReference type="SUPFAM" id="SSF53756">
    <property type="entry name" value="UDP-Glycosyltransferase/glycogen phosphorylase"/>
    <property type="match status" value="1"/>
</dbReference>
<dbReference type="PANTHER" id="PTHR44196">
    <property type="entry name" value="DEHYDROGENASE/REDUCTASE SDR FAMILY MEMBER 7B"/>
    <property type="match status" value="1"/>
</dbReference>
<accession>A0A7D5IRN5</accession>
<gene>
    <name evidence="4" type="ORF">HW566_02550</name>
</gene>
<dbReference type="PRINTS" id="PR00081">
    <property type="entry name" value="GDHRDH"/>
</dbReference>
<feature type="region of interest" description="Disordered" evidence="3">
    <location>
        <begin position="148"/>
        <end position="172"/>
    </location>
</feature>
<dbReference type="GO" id="GO:0016020">
    <property type="term" value="C:membrane"/>
    <property type="evidence" value="ECO:0007669"/>
    <property type="project" value="TreeGrafter"/>
</dbReference>
<dbReference type="AlphaFoldDB" id="A0A7D5IRN5"/>
<dbReference type="Pfam" id="PF13692">
    <property type="entry name" value="Glyco_trans_1_4"/>
    <property type="match status" value="1"/>
</dbReference>
<organism evidence="4 5">
    <name type="scientific">Microbacterium oleivorans</name>
    <dbReference type="NCBI Taxonomy" id="273677"/>
    <lineage>
        <taxon>Bacteria</taxon>
        <taxon>Bacillati</taxon>
        <taxon>Actinomycetota</taxon>
        <taxon>Actinomycetes</taxon>
        <taxon>Micrococcales</taxon>
        <taxon>Microbacteriaceae</taxon>
        <taxon>Microbacterium</taxon>
    </lineage>
</organism>
<dbReference type="InterPro" id="IPR002347">
    <property type="entry name" value="SDR_fam"/>
</dbReference>
<keyword evidence="2" id="KW-0560">Oxidoreductase</keyword>
<name>A0A7D5IRN5_9MICO</name>
<dbReference type="Gene3D" id="3.40.50.2000">
    <property type="entry name" value="Glycogen Phosphorylase B"/>
    <property type="match status" value="2"/>
</dbReference>
<dbReference type="PANTHER" id="PTHR44196:SF1">
    <property type="entry name" value="DEHYDROGENASE_REDUCTASE SDR FAMILY MEMBER 7B"/>
    <property type="match status" value="1"/>
</dbReference>
<sequence length="568" mass="60122">MSTPRLLSELSGKTVVVVGATSGIGRAVAVRAARLGADVVVFARRADALEALVDGIRRSGARAHAVPGDIAHPGDIERLAAEAESVFGSIDVWVTNAGVGSIGLFWEVPIEDHVWPGHLAARRCRSPRGGRCRVGGLSCRIAVRSSNGRPRFTHHGRARPHDGSHVVRRPGRSRMSAPLRVLTLTEGFFSGGARILHSDVVTGLHARADQRHSVLAVASRARREATVQPMAADPRYRALRAAGVAVTSLGKTAGPAPHAPHTFSSRQLRTASRAIAAADVVLSLKEQPLGLLLALDEALMLPTRPVIACLHRSDPEHSGAALSWLARSVERGIVTAAVSCARSTDEAYAAALGDAARHTVDNGIDLTRFRPALTHGESAVRRELGIPDAAGVVLYAARFDDMKDPVLFLRAVAAHRERVPSTHVIVCGAGMTRENPRLVDALAETGAGHVHALGIRDDMPEVYRAADVVALTSAYGEAAPLCLLEGAASGAVPVTTDVGDAARLVDGLGIVTSRDPQRIAAAWERALVQRGAFARAALAARARLGRDRMVREYAAVIESQRREVRLAA</sequence>
<dbReference type="EMBL" id="CP058316">
    <property type="protein sequence ID" value="QLD10757.1"/>
    <property type="molecule type" value="Genomic_DNA"/>
</dbReference>
<evidence type="ECO:0000256" key="1">
    <source>
        <dbReference type="ARBA" id="ARBA00006484"/>
    </source>
</evidence>
<comment type="similarity">
    <text evidence="1">Belongs to the short-chain dehydrogenases/reductases (SDR) family.</text>
</comment>
<dbReference type="Pfam" id="PF00106">
    <property type="entry name" value="adh_short"/>
    <property type="match status" value="1"/>
</dbReference>
<reference evidence="4 5" key="1">
    <citation type="submission" date="2020-06" db="EMBL/GenBank/DDBJ databases">
        <authorList>
            <person name="Jo H."/>
        </authorList>
    </citation>
    <scope>NUCLEOTIDE SEQUENCE [LARGE SCALE GENOMIC DNA]</scope>
    <source>
        <strain evidence="4 5">I46</strain>
    </source>
</reference>
<evidence type="ECO:0000313" key="4">
    <source>
        <dbReference type="EMBL" id="QLD10757.1"/>
    </source>
</evidence>
<evidence type="ECO:0000256" key="3">
    <source>
        <dbReference type="SAM" id="MobiDB-lite"/>
    </source>
</evidence>
<dbReference type="RefSeq" id="WP_178010134.1">
    <property type="nucleotide sequence ID" value="NZ_CP058316.1"/>
</dbReference>
<dbReference type="InterPro" id="IPR036291">
    <property type="entry name" value="NAD(P)-bd_dom_sf"/>
</dbReference>
<proteinExistence type="inferred from homology"/>
<dbReference type="Proteomes" id="UP000509638">
    <property type="component" value="Chromosome"/>
</dbReference>
<evidence type="ECO:0000313" key="5">
    <source>
        <dbReference type="Proteomes" id="UP000509638"/>
    </source>
</evidence>